<evidence type="ECO:0000313" key="5">
    <source>
        <dbReference type="Proteomes" id="UP000002524"/>
    </source>
</evidence>
<dbReference type="Proteomes" id="UP000002524">
    <property type="component" value="Chromosome 1"/>
</dbReference>
<dbReference type="InterPro" id="IPR016181">
    <property type="entry name" value="Acyl_CoA_acyltransferase"/>
</dbReference>
<dbReference type="RefSeq" id="WP_010886890.1">
    <property type="nucleotide sequence ID" value="NC_001263.1"/>
</dbReference>
<keyword evidence="2" id="KW-0012">Acyltransferase</keyword>
<dbReference type="eggNOG" id="COG0456">
    <property type="taxonomic scope" value="Bacteria"/>
</dbReference>
<accession>Q9RXR3</accession>
<dbReference type="PaxDb" id="243230-DR_0244"/>
<sequence>MTAIRPATPTDAPLLAELRGVMQADNGVGQEQIARDLATWQAWFAEVLASGEYVAWVAEVDGQSAGTVGLMFFPQIPSAADPHTRRPQVANMAVRPEFRRRGLAGQLLGTALAWAQAGGYRHIGLNAAPMGIELYRRAGFTENANPAMTLKV</sequence>
<dbReference type="EnsemblBacteria" id="AAF09834">
    <property type="protein sequence ID" value="AAF09834"/>
    <property type="gene ID" value="DR_0244"/>
</dbReference>
<organism evidence="4 5">
    <name type="scientific">Deinococcus radiodurans (strain ATCC 13939 / DSM 20539 / JCM 16871 / CCUG 27074 / LMG 4051 / NBRC 15346 / NCIMB 9279 / VKM B-1422 / R1)</name>
    <dbReference type="NCBI Taxonomy" id="243230"/>
    <lineage>
        <taxon>Bacteria</taxon>
        <taxon>Thermotogati</taxon>
        <taxon>Deinococcota</taxon>
        <taxon>Deinococci</taxon>
        <taxon>Deinococcales</taxon>
        <taxon>Deinococcaceae</taxon>
        <taxon>Deinococcus</taxon>
    </lineage>
</organism>
<gene>
    <name evidence="4" type="ordered locus">DR_0244</name>
</gene>
<dbReference type="InterPro" id="IPR050832">
    <property type="entry name" value="Bact_Acetyltransf"/>
</dbReference>
<feature type="domain" description="N-acetyltransferase" evidence="3">
    <location>
        <begin position="2"/>
        <end position="152"/>
    </location>
</feature>
<proteinExistence type="predicted"/>
<keyword evidence="5" id="KW-1185">Reference proteome</keyword>
<dbReference type="CDD" id="cd04301">
    <property type="entry name" value="NAT_SF"/>
    <property type="match status" value="1"/>
</dbReference>
<evidence type="ECO:0000256" key="1">
    <source>
        <dbReference type="ARBA" id="ARBA00022679"/>
    </source>
</evidence>
<dbReference type="GO" id="GO:0008999">
    <property type="term" value="F:protein-N-terminal-alanine acetyltransferase activity"/>
    <property type="evidence" value="ECO:0000318"/>
    <property type="project" value="GO_Central"/>
</dbReference>
<dbReference type="PATRIC" id="fig|243230.17.peg.408"/>
<dbReference type="HOGENOM" id="CLU_013985_35_1_0"/>
<name>Q9RXR3_DEIRA</name>
<dbReference type="EMBL" id="AE000513">
    <property type="protein sequence ID" value="AAF09834.1"/>
    <property type="molecule type" value="Genomic_DNA"/>
</dbReference>
<dbReference type="STRING" id="243230.DR_0244"/>
<dbReference type="SUPFAM" id="SSF55729">
    <property type="entry name" value="Acyl-CoA N-acyltransferases (Nat)"/>
    <property type="match status" value="1"/>
</dbReference>
<dbReference type="InterPro" id="IPR000182">
    <property type="entry name" value="GNAT_dom"/>
</dbReference>
<evidence type="ECO:0000259" key="3">
    <source>
        <dbReference type="PROSITE" id="PS51186"/>
    </source>
</evidence>
<dbReference type="GeneID" id="69516474"/>
<reference evidence="4 5" key="1">
    <citation type="journal article" date="1999" name="Science">
        <title>Genome sequence of the radioresistant bacterium Deinococcus radiodurans R1.</title>
        <authorList>
            <person name="White O."/>
            <person name="Eisen J.A."/>
            <person name="Heidelberg J.F."/>
            <person name="Hickey E.K."/>
            <person name="Peterson J.D."/>
            <person name="Dodson R.J."/>
            <person name="Haft D.H."/>
            <person name="Gwinn M.L."/>
            <person name="Nelson W.C."/>
            <person name="Richardson D.L."/>
            <person name="Moffat K.S."/>
            <person name="Qin H."/>
            <person name="Jiang L."/>
            <person name="Pamphile W."/>
            <person name="Crosby M."/>
            <person name="Shen M."/>
            <person name="Vamathevan J.J."/>
            <person name="Lam P."/>
            <person name="McDonald L."/>
            <person name="Utterback T."/>
            <person name="Zalewski C."/>
            <person name="Makarova K.S."/>
            <person name="Aravind L."/>
            <person name="Daly M.J."/>
            <person name="Minton K.W."/>
            <person name="Fleischmann R.D."/>
            <person name="Ketchum K.A."/>
            <person name="Nelson K.E."/>
            <person name="Salzberg S."/>
            <person name="Smith H.O."/>
            <person name="Venter J.C."/>
            <person name="Fraser C.M."/>
        </authorList>
    </citation>
    <scope>NUCLEOTIDE SEQUENCE [LARGE SCALE GENOMIC DNA]</scope>
    <source>
        <strain evidence="5">ATCC 13939 / DSM 20539 / JCM 16871 / LMG 4051 / NBRC 15346 / NCIMB 9279 / R1 / VKM B-1422</strain>
    </source>
</reference>
<dbReference type="OrthoDB" id="119498at2"/>
<dbReference type="Gene3D" id="3.40.630.30">
    <property type="match status" value="1"/>
</dbReference>
<dbReference type="PANTHER" id="PTHR43877">
    <property type="entry name" value="AMINOALKYLPHOSPHONATE N-ACETYLTRANSFERASE-RELATED-RELATED"/>
    <property type="match status" value="1"/>
</dbReference>
<protein>
    <recommendedName>
        <fullName evidence="3">N-acetyltransferase domain-containing protein</fullName>
    </recommendedName>
</protein>
<dbReference type="KEGG" id="dra:DR_0244"/>
<dbReference type="InParanoid" id="Q9RXR3"/>
<dbReference type="PROSITE" id="PS51186">
    <property type="entry name" value="GNAT"/>
    <property type="match status" value="1"/>
</dbReference>
<dbReference type="Pfam" id="PF00583">
    <property type="entry name" value="Acetyltransf_1"/>
    <property type="match status" value="1"/>
</dbReference>
<keyword evidence="1" id="KW-0808">Transferase</keyword>
<evidence type="ECO:0000313" key="4">
    <source>
        <dbReference type="EMBL" id="AAF09834.1"/>
    </source>
</evidence>
<evidence type="ECO:0000256" key="2">
    <source>
        <dbReference type="ARBA" id="ARBA00023315"/>
    </source>
</evidence>
<dbReference type="AlphaFoldDB" id="Q9RXR3"/>
<dbReference type="PIR" id="C75544">
    <property type="entry name" value="C75544"/>
</dbReference>